<evidence type="ECO:0000313" key="9">
    <source>
        <dbReference type="Proteomes" id="UP000494040"/>
    </source>
</evidence>
<protein>
    <recommendedName>
        <fullName evidence="6">Reticulon-like protein</fullName>
    </recommendedName>
</protein>
<evidence type="ECO:0000256" key="1">
    <source>
        <dbReference type="ARBA" id="ARBA00004477"/>
    </source>
</evidence>
<proteinExistence type="predicted"/>
<evidence type="ECO:0000259" key="7">
    <source>
        <dbReference type="PROSITE" id="PS50845"/>
    </source>
</evidence>
<dbReference type="Gene3D" id="1.20.5.2480">
    <property type="match status" value="1"/>
</dbReference>
<dbReference type="PROSITE" id="PS50845">
    <property type="entry name" value="RETICULON"/>
    <property type="match status" value="1"/>
</dbReference>
<evidence type="ECO:0000256" key="4">
    <source>
        <dbReference type="ARBA" id="ARBA00022989"/>
    </source>
</evidence>
<evidence type="ECO:0000256" key="6">
    <source>
        <dbReference type="RuleBase" id="RU363132"/>
    </source>
</evidence>
<dbReference type="InterPro" id="IPR046964">
    <property type="entry name" value="RTN1-4"/>
</dbReference>
<evidence type="ECO:0000256" key="2">
    <source>
        <dbReference type="ARBA" id="ARBA00022692"/>
    </source>
</evidence>
<dbReference type="Pfam" id="PF02453">
    <property type="entry name" value="Reticulon"/>
    <property type="match status" value="1"/>
</dbReference>
<dbReference type="Proteomes" id="UP000494040">
    <property type="component" value="Unassembled WGS sequence"/>
</dbReference>
<dbReference type="OrthoDB" id="567788at2759"/>
<dbReference type="GO" id="GO:0030424">
    <property type="term" value="C:axon"/>
    <property type="evidence" value="ECO:0007669"/>
    <property type="project" value="TreeGrafter"/>
</dbReference>
<keyword evidence="4 6" id="KW-1133">Transmembrane helix</keyword>
<gene>
    <name evidence="8" type="primary">106672447</name>
</gene>
<keyword evidence="2 6" id="KW-0812">Transmembrane</keyword>
<evidence type="ECO:0000256" key="5">
    <source>
        <dbReference type="ARBA" id="ARBA00023136"/>
    </source>
</evidence>
<dbReference type="PANTHER" id="PTHR45799:SF2">
    <property type="entry name" value="RETICULON-LIKE PROTEIN"/>
    <property type="match status" value="1"/>
</dbReference>
<sequence length="222" mass="24904">MDPDPSNGHTKGSNLPRQYAWFNPARLHPAVESLVYWRDPKKSGVVFGVTLLTLIALTIYSLISVLAYLCLLTVLGTISFRVYKSIMQAVQKTSDGHPFKEFLDYDLTVPEDKVKEVSLALVQYTNSSVATLRSLFLVEDIVDSIKFAVVLWVLTYVGACFNGLTLIILGVVLLFTLPKVYENNKEQIDVYMKIAMDKLSVVTNKVKTIVPEGKKEEKPKDQ</sequence>
<keyword evidence="5 6" id="KW-0472">Membrane</keyword>
<reference evidence="8" key="1">
    <citation type="submission" date="2022-01" db="UniProtKB">
        <authorList>
            <consortium name="EnsemblMetazoa"/>
        </authorList>
    </citation>
    <scope>IDENTIFICATION</scope>
</reference>
<keyword evidence="3 6" id="KW-0256">Endoplasmic reticulum</keyword>
<keyword evidence="9" id="KW-1185">Reference proteome</keyword>
<dbReference type="EnsemblMetazoa" id="XM_014403890.2">
    <property type="protein sequence ID" value="XP_014259376.1"/>
    <property type="gene ID" value="LOC106672447"/>
</dbReference>
<feature type="transmembrane region" description="Helical" evidence="6">
    <location>
        <begin position="45"/>
        <end position="78"/>
    </location>
</feature>
<name>A0A8I6S631_CIMLE</name>
<feature type="transmembrane region" description="Helical" evidence="6">
    <location>
        <begin position="149"/>
        <end position="175"/>
    </location>
</feature>
<organism evidence="8 9">
    <name type="scientific">Cimex lectularius</name>
    <name type="common">Bed bug</name>
    <name type="synonym">Acanthia lectularia</name>
    <dbReference type="NCBI Taxonomy" id="79782"/>
    <lineage>
        <taxon>Eukaryota</taxon>
        <taxon>Metazoa</taxon>
        <taxon>Ecdysozoa</taxon>
        <taxon>Arthropoda</taxon>
        <taxon>Hexapoda</taxon>
        <taxon>Insecta</taxon>
        <taxon>Pterygota</taxon>
        <taxon>Neoptera</taxon>
        <taxon>Paraneoptera</taxon>
        <taxon>Hemiptera</taxon>
        <taxon>Heteroptera</taxon>
        <taxon>Panheteroptera</taxon>
        <taxon>Cimicomorpha</taxon>
        <taxon>Cimicidae</taxon>
        <taxon>Cimex</taxon>
    </lineage>
</organism>
<evidence type="ECO:0000313" key="8">
    <source>
        <dbReference type="EnsemblMetazoa" id="XP_014259376.1"/>
    </source>
</evidence>
<dbReference type="GO" id="GO:0005789">
    <property type="term" value="C:endoplasmic reticulum membrane"/>
    <property type="evidence" value="ECO:0007669"/>
    <property type="project" value="UniProtKB-SubCell"/>
</dbReference>
<dbReference type="InterPro" id="IPR003388">
    <property type="entry name" value="Reticulon"/>
</dbReference>
<comment type="subcellular location">
    <subcellularLocation>
        <location evidence="1 6">Endoplasmic reticulum membrane</location>
        <topology evidence="1 6">Multi-pass membrane protein</topology>
    </subcellularLocation>
</comment>
<dbReference type="AlphaFoldDB" id="A0A8I6S631"/>
<evidence type="ECO:0000256" key="3">
    <source>
        <dbReference type="ARBA" id="ARBA00022824"/>
    </source>
</evidence>
<dbReference type="PANTHER" id="PTHR45799">
    <property type="entry name" value="RETICULON-LIKE PROTEIN"/>
    <property type="match status" value="1"/>
</dbReference>
<feature type="domain" description="Reticulon" evidence="7">
    <location>
        <begin position="31"/>
        <end position="222"/>
    </location>
</feature>
<accession>A0A8I6S631</accession>